<organism evidence="15 16">
    <name type="scientific">Candida tropicalis (strain ATCC MYA-3404 / T1)</name>
    <name type="common">Yeast</name>
    <dbReference type="NCBI Taxonomy" id="294747"/>
    <lineage>
        <taxon>Eukaryota</taxon>
        <taxon>Fungi</taxon>
        <taxon>Dikarya</taxon>
        <taxon>Ascomycota</taxon>
        <taxon>Saccharomycotina</taxon>
        <taxon>Pichiomycetes</taxon>
        <taxon>Debaryomycetaceae</taxon>
        <taxon>Candida/Lodderomyces clade</taxon>
        <taxon>Candida</taxon>
    </lineage>
</organism>
<dbReference type="GO" id="GO:0005634">
    <property type="term" value="C:nucleus"/>
    <property type="evidence" value="ECO:0007669"/>
    <property type="project" value="UniProtKB-SubCell"/>
</dbReference>
<evidence type="ECO:0000256" key="12">
    <source>
        <dbReference type="ARBA" id="ARBA00023242"/>
    </source>
</evidence>
<dbReference type="eggNOG" id="ENOG502S429">
    <property type="taxonomic scope" value="Eukaryota"/>
</dbReference>
<dbReference type="GeneID" id="8296584"/>
<gene>
    <name evidence="15" type="ORF">CTRG_04638</name>
</gene>
<dbReference type="InterPro" id="IPR014849">
    <property type="entry name" value="EKC/KEOPS_Gon7"/>
</dbReference>
<evidence type="ECO:0000256" key="10">
    <source>
        <dbReference type="ARBA" id="ARBA00023159"/>
    </source>
</evidence>
<sequence>MRDSSVYSIPTSTPYISTMKLTPTAVYTAPDFEKPKEFHPGDGPHTTYGQTNQISDIVINAGGEDRDKPSQHNDTVLGNLRAEVTTLQDQINIFLTERMQLENNKAKSDKEEQDVERRILDEGVDEEESD</sequence>
<protein>
    <recommendedName>
        <fullName evidence="5">EKC/KEOPS complex subunit GON7</fullName>
    </recommendedName>
</protein>
<dbReference type="GO" id="GO:0008033">
    <property type="term" value="P:tRNA processing"/>
    <property type="evidence" value="ECO:0007669"/>
    <property type="project" value="UniProtKB-KW"/>
</dbReference>
<dbReference type="HOGENOM" id="CLU_151420_0_0_1"/>
<evidence type="ECO:0000256" key="3">
    <source>
        <dbReference type="ARBA" id="ARBA00008529"/>
    </source>
</evidence>
<comment type="subcellular location">
    <subcellularLocation>
        <location evidence="2">Chromosome</location>
        <location evidence="2">Telomere</location>
    </subcellularLocation>
    <subcellularLocation>
        <location evidence="1">Nucleus</location>
    </subcellularLocation>
</comment>
<evidence type="ECO:0000256" key="1">
    <source>
        <dbReference type="ARBA" id="ARBA00004123"/>
    </source>
</evidence>
<evidence type="ECO:0000313" key="15">
    <source>
        <dbReference type="EMBL" id="EER31855.1"/>
    </source>
</evidence>
<dbReference type="STRING" id="294747.C5MEZ5"/>
<dbReference type="GO" id="GO:0000781">
    <property type="term" value="C:chromosome, telomeric region"/>
    <property type="evidence" value="ECO:0007669"/>
    <property type="project" value="UniProtKB-SubCell"/>
</dbReference>
<evidence type="ECO:0000313" key="16">
    <source>
        <dbReference type="Proteomes" id="UP000002037"/>
    </source>
</evidence>
<feature type="compositionally biased region" description="Basic and acidic residues" evidence="14">
    <location>
        <begin position="104"/>
        <end position="121"/>
    </location>
</feature>
<evidence type="ECO:0000256" key="13">
    <source>
        <dbReference type="ARBA" id="ARBA00025393"/>
    </source>
</evidence>
<dbReference type="OrthoDB" id="2288868at2759"/>
<comment type="similarity">
    <text evidence="3">Belongs to the GON7 family.</text>
</comment>
<dbReference type="Pfam" id="PF08738">
    <property type="entry name" value="Gon7"/>
    <property type="match status" value="1"/>
</dbReference>
<keyword evidence="10" id="KW-0010">Activator</keyword>
<keyword evidence="8" id="KW-0779">Telomere</keyword>
<evidence type="ECO:0000256" key="7">
    <source>
        <dbReference type="ARBA" id="ARBA00022694"/>
    </source>
</evidence>
<keyword evidence="12" id="KW-0539">Nucleus</keyword>
<feature type="compositionally biased region" description="Basic and acidic residues" evidence="14">
    <location>
        <begin position="32"/>
        <end position="42"/>
    </location>
</feature>
<dbReference type="RefSeq" id="XP_002550340.1">
    <property type="nucleotide sequence ID" value="XM_002550294.1"/>
</dbReference>
<dbReference type="AlphaFoldDB" id="C5MEZ5"/>
<evidence type="ECO:0000256" key="8">
    <source>
        <dbReference type="ARBA" id="ARBA00022895"/>
    </source>
</evidence>
<feature type="region of interest" description="Disordered" evidence="14">
    <location>
        <begin position="101"/>
        <end position="130"/>
    </location>
</feature>
<feature type="region of interest" description="Disordered" evidence="14">
    <location>
        <begin position="32"/>
        <end position="51"/>
    </location>
</feature>
<dbReference type="VEuPathDB" id="FungiDB:CTRG_04638"/>
<dbReference type="Proteomes" id="UP000002037">
    <property type="component" value="Unassembled WGS sequence"/>
</dbReference>
<keyword evidence="16" id="KW-1185">Reference proteome</keyword>
<comment type="function">
    <text evidence="13">Component of the EKC/KEOPS complex that is required for the formation of a threonylcarbamoyl group on adenosine at position 37 (t(6)A37) in tRNAs that read codons beginning with adenine. The complex is probably involved in the transfer of the threonylcarbamoyl moiety of threonylcarbamoyl-AMP (TC-AMP) to the N6 group of A37. GON7 likely plays a supporting role to the catalytic subunit KAE1 in the complex. The EKC/KEOPS complex also promotes both telomere uncapping and telomere elongation. The complex is required for efficient recruitment of transcriptional coactivators.</text>
</comment>
<evidence type="ECO:0000256" key="4">
    <source>
        <dbReference type="ARBA" id="ARBA00011534"/>
    </source>
</evidence>
<accession>C5MEZ5</accession>
<reference evidence="15 16" key="1">
    <citation type="journal article" date="2009" name="Nature">
        <title>Evolution of pathogenicity and sexual reproduction in eight Candida genomes.</title>
        <authorList>
            <person name="Butler G."/>
            <person name="Rasmussen M.D."/>
            <person name="Lin M.F."/>
            <person name="Santos M.A."/>
            <person name="Sakthikumar S."/>
            <person name="Munro C.A."/>
            <person name="Rheinbay E."/>
            <person name="Grabherr M."/>
            <person name="Forche A."/>
            <person name="Reedy J.L."/>
            <person name="Agrafioti I."/>
            <person name="Arnaud M.B."/>
            <person name="Bates S."/>
            <person name="Brown A.J."/>
            <person name="Brunke S."/>
            <person name="Costanzo M.C."/>
            <person name="Fitzpatrick D.A."/>
            <person name="de Groot P.W."/>
            <person name="Harris D."/>
            <person name="Hoyer L.L."/>
            <person name="Hube B."/>
            <person name="Klis F.M."/>
            <person name="Kodira C."/>
            <person name="Lennard N."/>
            <person name="Logue M.E."/>
            <person name="Martin R."/>
            <person name="Neiman A.M."/>
            <person name="Nikolaou E."/>
            <person name="Quail M.A."/>
            <person name="Quinn J."/>
            <person name="Santos M.C."/>
            <person name="Schmitzberger F.F."/>
            <person name="Sherlock G."/>
            <person name="Shah P."/>
            <person name="Silverstein K.A."/>
            <person name="Skrzypek M.S."/>
            <person name="Soll D."/>
            <person name="Staggs R."/>
            <person name="Stansfield I."/>
            <person name="Stumpf M.P."/>
            <person name="Sudbery P.E."/>
            <person name="Srikantha T."/>
            <person name="Zeng Q."/>
            <person name="Berman J."/>
            <person name="Berriman M."/>
            <person name="Heitman J."/>
            <person name="Gow N.A."/>
            <person name="Lorenz M.C."/>
            <person name="Birren B.W."/>
            <person name="Kellis M."/>
            <person name="Cuomo C.A."/>
        </authorList>
    </citation>
    <scope>NUCLEOTIDE SEQUENCE [LARGE SCALE GENOMIC DNA]</scope>
    <source>
        <strain evidence="16">ATCC MYA-3404 / T1</strain>
    </source>
</reference>
<keyword evidence="11" id="KW-0804">Transcription</keyword>
<evidence type="ECO:0000256" key="6">
    <source>
        <dbReference type="ARBA" id="ARBA00022454"/>
    </source>
</evidence>
<keyword evidence="6" id="KW-0158">Chromosome</keyword>
<dbReference type="KEGG" id="ctp:CTRG_04638"/>
<evidence type="ECO:0000256" key="11">
    <source>
        <dbReference type="ARBA" id="ARBA00023163"/>
    </source>
</evidence>
<keyword evidence="7" id="KW-0819">tRNA processing</keyword>
<keyword evidence="9" id="KW-0805">Transcription regulation</keyword>
<evidence type="ECO:0000256" key="5">
    <source>
        <dbReference type="ARBA" id="ARBA00019746"/>
    </source>
</evidence>
<name>C5MEZ5_CANTT</name>
<proteinExistence type="inferred from homology"/>
<comment type="subunit">
    <text evidence="4">Component of the EKC/KEOPS complex composed of at least BUD32, CGI121, GON7, KAE1 and PCC1; the whole complex dimerizes.</text>
</comment>
<dbReference type="EMBL" id="GG692400">
    <property type="protein sequence ID" value="EER31855.1"/>
    <property type="molecule type" value="Genomic_DNA"/>
</dbReference>
<evidence type="ECO:0000256" key="14">
    <source>
        <dbReference type="SAM" id="MobiDB-lite"/>
    </source>
</evidence>
<evidence type="ECO:0000256" key="9">
    <source>
        <dbReference type="ARBA" id="ARBA00023015"/>
    </source>
</evidence>
<evidence type="ECO:0000256" key="2">
    <source>
        <dbReference type="ARBA" id="ARBA00004574"/>
    </source>
</evidence>